<reference evidence="4 5" key="1">
    <citation type="submission" date="2019-08" db="EMBL/GenBank/DDBJ databases">
        <title>Deep-cultivation of Planctomycetes and their phenomic and genomic characterization uncovers novel biology.</title>
        <authorList>
            <person name="Wiegand S."/>
            <person name="Jogler M."/>
            <person name="Boedeker C."/>
            <person name="Pinto D."/>
            <person name="Vollmers J."/>
            <person name="Rivas-Marin E."/>
            <person name="Kohn T."/>
            <person name="Peeters S.H."/>
            <person name="Heuer A."/>
            <person name="Rast P."/>
            <person name="Oberbeckmann S."/>
            <person name="Bunk B."/>
            <person name="Jeske O."/>
            <person name="Meyerdierks A."/>
            <person name="Storesund J.E."/>
            <person name="Kallscheuer N."/>
            <person name="Luecker S."/>
            <person name="Lage O.M."/>
            <person name="Pohl T."/>
            <person name="Merkel B.J."/>
            <person name="Hornburger P."/>
            <person name="Mueller R.-W."/>
            <person name="Bruemmer F."/>
            <person name="Labrenz M."/>
            <person name="Spormann A.M."/>
            <person name="Op den Camp H."/>
            <person name="Overmann J."/>
            <person name="Amann R."/>
            <person name="Jetten M.S.M."/>
            <person name="Mascher T."/>
            <person name="Medema M.H."/>
            <person name="Devos D.P."/>
            <person name="Kaster A.-K."/>
            <person name="Ovreas L."/>
            <person name="Rohde M."/>
            <person name="Galperin M.Y."/>
            <person name="Jogler C."/>
        </authorList>
    </citation>
    <scope>NUCLEOTIDE SEQUENCE [LARGE SCALE GENOMIC DNA]</scope>
    <source>
        <strain evidence="4 5">FC18</strain>
    </source>
</reference>
<evidence type="ECO:0000256" key="3">
    <source>
        <dbReference type="SAM" id="SignalP"/>
    </source>
</evidence>
<name>A0A5B9PFK5_9BACT</name>
<evidence type="ECO:0000256" key="2">
    <source>
        <dbReference type="SAM" id="Phobius"/>
    </source>
</evidence>
<feature type="transmembrane region" description="Helical" evidence="2">
    <location>
        <begin position="533"/>
        <end position="556"/>
    </location>
</feature>
<dbReference type="STRING" id="980251.GCA_001642875_04221"/>
<evidence type="ECO:0000313" key="4">
    <source>
        <dbReference type="EMBL" id="QEG23975.1"/>
    </source>
</evidence>
<gene>
    <name evidence="4" type="ORF">MFFC18_38800</name>
</gene>
<dbReference type="EMBL" id="CP042912">
    <property type="protein sequence ID" value="QEG23975.1"/>
    <property type="molecule type" value="Genomic_DNA"/>
</dbReference>
<keyword evidence="2" id="KW-1133">Transmembrane helix</keyword>
<sequence length="565" mass="63325" precursor="true">MNLARRIRSFLLATAVLLGMMVCAAAVVEACPFCAAVGLTFTDQMASKDVVVSAKLLEIPEPDDDAEELPRAKFEIVKVFRGKELVKEGMQFKALLVGRYPVGQKFFVMGVDPPRLNWTTPMKASDRVLEYLDKLGTLPESGADRLAFFQEFFEDEESLLAFDAYDEFAKAPYEDLIALKDRMDRERLIKLINDDKTSPNRRRLYFTMLGVCGQPEDAKMLEELLLSGSRRKLRGLEALIACYLNIKGEAGMALIQREFFENKDCEFTYTMLAMQALRFHAEETDIIPKDRIVAAARKVLDNDEARDLVIPDLARWEDWSVMDKLVKIFKESSDDDSWIRVPIASYLMACPLPEAKKHLKDLEEIDKASIARAKFLGGMDFDDDEAEEADEDESADESSDSKVSLFVPLSDDSPQFVSLADESTQSAIDIDEPSFDEPVRTRHVVKKVEQPAFEISTESGSLRSGRQNVLAKMEASDDARVSESNPREETFVSSNNASNQTILSSSSQSGIQVARTNPAPIPAAPVIATSPNLTWQIIFIPMAVSIVLFVLLWSVLSGWFERLIF</sequence>
<evidence type="ECO:0000256" key="1">
    <source>
        <dbReference type="SAM" id="MobiDB-lite"/>
    </source>
</evidence>
<keyword evidence="3" id="KW-0732">Signal</keyword>
<feature type="region of interest" description="Disordered" evidence="1">
    <location>
        <begin position="477"/>
        <end position="496"/>
    </location>
</feature>
<dbReference type="Proteomes" id="UP000322214">
    <property type="component" value="Chromosome"/>
</dbReference>
<keyword evidence="5" id="KW-1185">Reference proteome</keyword>
<dbReference type="OrthoDB" id="260790at2"/>
<feature type="compositionally biased region" description="Basic and acidic residues" evidence="1">
    <location>
        <begin position="477"/>
        <end position="490"/>
    </location>
</feature>
<dbReference type="AlphaFoldDB" id="A0A5B9PFK5"/>
<organism evidence="4 5">
    <name type="scientific">Mariniblastus fucicola</name>
    <dbReference type="NCBI Taxonomy" id="980251"/>
    <lineage>
        <taxon>Bacteria</taxon>
        <taxon>Pseudomonadati</taxon>
        <taxon>Planctomycetota</taxon>
        <taxon>Planctomycetia</taxon>
        <taxon>Pirellulales</taxon>
        <taxon>Pirellulaceae</taxon>
        <taxon>Mariniblastus</taxon>
    </lineage>
</organism>
<feature type="signal peptide" evidence="3">
    <location>
        <begin position="1"/>
        <end position="25"/>
    </location>
</feature>
<dbReference type="RefSeq" id="WP_075082463.1">
    <property type="nucleotide sequence ID" value="NZ_CP042912.1"/>
</dbReference>
<dbReference type="KEGG" id="mff:MFFC18_38800"/>
<keyword evidence="2" id="KW-0472">Membrane</keyword>
<keyword evidence="2" id="KW-0812">Transmembrane</keyword>
<proteinExistence type="predicted"/>
<feature type="chain" id="PRO_5022799678" evidence="3">
    <location>
        <begin position="26"/>
        <end position="565"/>
    </location>
</feature>
<accession>A0A5B9PFK5</accession>
<protein>
    <submittedName>
        <fullName evidence="4">Uncharacterized protein</fullName>
    </submittedName>
</protein>
<evidence type="ECO:0000313" key="5">
    <source>
        <dbReference type="Proteomes" id="UP000322214"/>
    </source>
</evidence>